<feature type="repeat" description="TPR" evidence="1">
    <location>
        <begin position="52"/>
        <end position="85"/>
    </location>
</feature>
<evidence type="ECO:0000313" key="3">
    <source>
        <dbReference type="Proteomes" id="UP000318681"/>
    </source>
</evidence>
<dbReference type="SUPFAM" id="SSF48452">
    <property type="entry name" value="TPR-like"/>
    <property type="match status" value="1"/>
</dbReference>
<protein>
    <submittedName>
        <fullName evidence="2">Glycosyltransferase</fullName>
    </submittedName>
</protein>
<reference evidence="2 3" key="1">
    <citation type="submission" date="2019-07" db="EMBL/GenBank/DDBJ databases">
        <title>Sphingomonas solaris sp. nov., isolated from a solar panel from Boston, Massachusetts.</title>
        <authorList>
            <person name="Tanner K."/>
            <person name="Pascual J."/>
            <person name="Mancuso C."/>
            <person name="Pereto J."/>
            <person name="Khalil A."/>
            <person name="Vilanova C."/>
        </authorList>
    </citation>
    <scope>NUCLEOTIDE SEQUENCE [LARGE SCALE GENOMIC DNA]</scope>
    <source>
        <strain evidence="2 3">R4DWN</strain>
    </source>
</reference>
<proteinExistence type="predicted"/>
<keyword evidence="2" id="KW-0808">Transferase</keyword>
<dbReference type="Gene3D" id="1.25.40.10">
    <property type="entry name" value="Tetratricopeptide repeat domain"/>
    <property type="match status" value="1"/>
</dbReference>
<dbReference type="PANTHER" id="PTHR43179">
    <property type="entry name" value="RHAMNOSYLTRANSFERASE WBBL"/>
    <property type="match status" value="1"/>
</dbReference>
<dbReference type="InterPro" id="IPR019734">
    <property type="entry name" value="TPR_rpt"/>
</dbReference>
<gene>
    <name evidence="2" type="ORF">FOY91_14615</name>
</gene>
<dbReference type="GO" id="GO:0016740">
    <property type="term" value="F:transferase activity"/>
    <property type="evidence" value="ECO:0007669"/>
    <property type="project" value="UniProtKB-KW"/>
</dbReference>
<dbReference type="Gene3D" id="3.90.550.10">
    <property type="entry name" value="Spore Coat Polysaccharide Biosynthesis Protein SpsA, Chain A"/>
    <property type="match status" value="1"/>
</dbReference>
<keyword evidence="3" id="KW-1185">Reference proteome</keyword>
<dbReference type="Pfam" id="PF14559">
    <property type="entry name" value="TPR_19"/>
    <property type="match status" value="1"/>
</dbReference>
<evidence type="ECO:0000256" key="1">
    <source>
        <dbReference type="PROSITE-ProRule" id="PRU00339"/>
    </source>
</evidence>
<dbReference type="PROSITE" id="PS50005">
    <property type="entry name" value="TPR"/>
    <property type="match status" value="1"/>
</dbReference>
<dbReference type="AlphaFoldDB" id="A0A558QZ51"/>
<dbReference type="InterPro" id="IPR029044">
    <property type="entry name" value="Nucleotide-diphossugar_trans"/>
</dbReference>
<dbReference type="SUPFAM" id="SSF53756">
    <property type="entry name" value="UDP-Glycosyltransferase/glycogen phosphorylase"/>
    <property type="match status" value="1"/>
</dbReference>
<keyword evidence="1" id="KW-0802">TPR repeat</keyword>
<organism evidence="2 3">
    <name type="scientific">Alterirhizorhabdus solaris</name>
    <dbReference type="NCBI Taxonomy" id="2529389"/>
    <lineage>
        <taxon>Bacteria</taxon>
        <taxon>Pseudomonadati</taxon>
        <taxon>Pseudomonadota</taxon>
        <taxon>Alphaproteobacteria</taxon>
        <taxon>Sphingomonadales</taxon>
        <taxon>Rhizorhabdaceae</taxon>
        <taxon>Alterirhizorhabdus</taxon>
    </lineage>
</organism>
<dbReference type="PANTHER" id="PTHR43179:SF7">
    <property type="entry name" value="RHAMNOSYLTRANSFERASE WBBL"/>
    <property type="match status" value="1"/>
</dbReference>
<dbReference type="EMBL" id="VNIM01000065">
    <property type="protein sequence ID" value="TVV72436.1"/>
    <property type="molecule type" value="Genomic_DNA"/>
</dbReference>
<dbReference type="Proteomes" id="UP000318681">
    <property type="component" value="Unassembled WGS sequence"/>
</dbReference>
<dbReference type="RefSeq" id="WP_145153483.1">
    <property type="nucleotide sequence ID" value="NZ_VNIM01000065.1"/>
</dbReference>
<dbReference type="SMART" id="SM00028">
    <property type="entry name" value="TPR"/>
    <property type="match status" value="3"/>
</dbReference>
<dbReference type="InterPro" id="IPR011990">
    <property type="entry name" value="TPR-like_helical_dom_sf"/>
</dbReference>
<dbReference type="OrthoDB" id="9783791at2"/>
<dbReference type="Pfam" id="PF13641">
    <property type="entry name" value="Glyco_tranf_2_3"/>
    <property type="match status" value="1"/>
</dbReference>
<sequence length="1096" mass="117923">MAGLTRYGRRLRRWLDPARRAIRRGNRARDAGDHARAAALYARALRHAPDNAPIHVQAGNMYKESGDPARAERHYRDALALDPDDRDLNLQLAHFYKRHGQPVEAFAAFRRLADLDPHAPRDELDAARRRIVPLVAPGVPANVRRAAEMTLDEARASGLIDPPWYAARYPDIADADPVAHFFNDGRFELRQPGPGFDPHWYLQRHPAVAVSGLDPFTYHVAIGRARGHASTAADSYADWIAQYDMLDDRDHRAIDAHVVAEGLVAPMVLLAVDAATAGHVGTAVAGLRRQRLAPRRILLCLAPDCPPGTRSALHALIAGDDRFAFAGDVAHGEVPAGTVVLLDAAVELREHALYALAQAAGAGAALVYGDHDHVVAGVRRDPMFKPAASPELLRQVDYIGAFALLAADADITGLADALVTGRETAASLIRDAALARDRRSIAHVPFVLHHDHVDRVVAASPVGRRLADDALPGVTIIIPTRDRMDLLRACVDSLTVATDYPPDRLDIVIVDNGSVEPATLDWLAAGVAAGRFRTIAAPIPFNYPLLNNIAVDTATGEMLVLLNNDTEIEDPAWLRGLVGYAMLPDVAAVGPMLLYDDDTIQHAGMVLGVDGLAAHAHVGIGRDAPGAYGLAQRTREVAAVTGACLAIRRAVFEEIGGLDPNLPVAFNDADLCLSAIGRGYRNLYVYDVWMRHHESRTRGRDDTPEKLRQFNREARYVCERHRTLCREDPWYSPNLGVDPGDLHAPAFPPRVVRPWQRYLDRHRAPRVLLLSSVLDGGTEIGLTVARQAGYLQARGYEVVVGAPFHVLADDPPAASGVALRGGRDAAAWAAREFDAIVVHTPGFADVGRWLGVWPPVLLHYHGEAAEQAAGLAGDEAGREGRLLALPFLDRALAPSPAVAAELGLDHARPCPPGADRLGVWSAALAPLRAQVRHRRGWTDRIVILVAASDSTVTPAFRAAMEAWQRDLDPACSAMVLFTADQRPPRNLPGGVTVAPAATAIDRQAILAGADLYWHAPGALTALDTLEAAALGLKVSAWPSPDAGAGAVARAMFEAGADLPDTDARRPASAHGWAETLAVFERTLAEMHGLPGGQPKG</sequence>
<comment type="caution">
    <text evidence="2">The sequence shown here is derived from an EMBL/GenBank/DDBJ whole genome shotgun (WGS) entry which is preliminary data.</text>
</comment>
<evidence type="ECO:0000313" key="2">
    <source>
        <dbReference type="EMBL" id="TVV72436.1"/>
    </source>
</evidence>
<dbReference type="SUPFAM" id="SSF53448">
    <property type="entry name" value="Nucleotide-diphospho-sugar transferases"/>
    <property type="match status" value="1"/>
</dbReference>
<name>A0A558QZ51_9SPHN</name>
<accession>A0A558QZ51</accession>